<feature type="domain" description="Uracil-DNA glycosylase-like" evidence="12">
    <location>
        <begin position="55"/>
        <end position="222"/>
    </location>
</feature>
<proteinExistence type="inferred from homology"/>
<evidence type="ECO:0000313" key="14">
    <source>
        <dbReference type="Proteomes" id="UP000214610"/>
    </source>
</evidence>
<dbReference type="EC" id="3.2.2.27" evidence="4 9"/>
<dbReference type="GO" id="GO:0005737">
    <property type="term" value="C:cytoplasm"/>
    <property type="evidence" value="ECO:0007669"/>
    <property type="project" value="UniProtKB-SubCell"/>
</dbReference>
<comment type="caution">
    <text evidence="13">The sequence shown here is derived from an EMBL/GenBank/DDBJ whole genome shotgun (WGS) entry which is preliminary data.</text>
</comment>
<dbReference type="HAMAP" id="MF_00148">
    <property type="entry name" value="UDG"/>
    <property type="match status" value="1"/>
</dbReference>
<dbReference type="GO" id="GO:0004844">
    <property type="term" value="F:uracil DNA N-glycosylase activity"/>
    <property type="evidence" value="ECO:0007669"/>
    <property type="project" value="UniProtKB-UniRule"/>
</dbReference>
<dbReference type="EMBL" id="NHMP01000006">
    <property type="protein sequence ID" value="OXE45968.1"/>
    <property type="molecule type" value="Genomic_DNA"/>
</dbReference>
<dbReference type="Gene3D" id="3.40.470.10">
    <property type="entry name" value="Uracil-DNA glycosylase-like domain"/>
    <property type="match status" value="1"/>
</dbReference>
<dbReference type="SMART" id="SM00987">
    <property type="entry name" value="UreE_C"/>
    <property type="match status" value="1"/>
</dbReference>
<comment type="function">
    <text evidence="2 9 11">Excises uracil residues from the DNA which can arise as a result of misincorporation of dUMP residues by DNA polymerase or due to deamination of cytosine.</text>
</comment>
<dbReference type="NCBIfam" id="NF003588">
    <property type="entry name" value="PRK05254.1-1"/>
    <property type="match status" value="1"/>
</dbReference>
<keyword evidence="9" id="KW-0963">Cytoplasm</keyword>
<dbReference type="InterPro" id="IPR005122">
    <property type="entry name" value="Uracil-DNA_glycosylase-like"/>
</dbReference>
<keyword evidence="8 9" id="KW-0234">DNA repair</keyword>
<dbReference type="InterPro" id="IPR036895">
    <property type="entry name" value="Uracil-DNA_glycosylase-like_sf"/>
</dbReference>
<evidence type="ECO:0000256" key="11">
    <source>
        <dbReference type="RuleBase" id="RU003780"/>
    </source>
</evidence>
<dbReference type="NCBIfam" id="NF003589">
    <property type="entry name" value="PRK05254.1-2"/>
    <property type="match status" value="1"/>
</dbReference>
<name>A0A227KE38_9BURK</name>
<keyword evidence="6 9" id="KW-0227">DNA damage</keyword>
<dbReference type="RefSeq" id="WP_066594009.1">
    <property type="nucleotide sequence ID" value="NZ_CAJTBZ010000036.1"/>
</dbReference>
<keyword evidence="14" id="KW-1185">Reference proteome</keyword>
<comment type="subcellular location">
    <subcellularLocation>
        <location evidence="9">Cytoplasm</location>
    </subcellularLocation>
</comment>
<dbReference type="Proteomes" id="UP000214610">
    <property type="component" value="Unassembled WGS sequence"/>
</dbReference>
<keyword evidence="7 9" id="KW-0378">Hydrolase</keyword>
<evidence type="ECO:0000256" key="3">
    <source>
        <dbReference type="ARBA" id="ARBA00008184"/>
    </source>
</evidence>
<dbReference type="NCBIfam" id="TIGR00628">
    <property type="entry name" value="ung"/>
    <property type="match status" value="1"/>
</dbReference>
<evidence type="ECO:0000256" key="2">
    <source>
        <dbReference type="ARBA" id="ARBA00002631"/>
    </source>
</evidence>
<comment type="catalytic activity">
    <reaction evidence="1 9 11">
        <text>Hydrolyzes single-stranded DNA or mismatched double-stranded DNA and polynucleotides, releasing free uracil.</text>
        <dbReference type="EC" id="3.2.2.27"/>
    </reaction>
</comment>
<evidence type="ECO:0000256" key="1">
    <source>
        <dbReference type="ARBA" id="ARBA00001400"/>
    </source>
</evidence>
<dbReference type="NCBIfam" id="NF003592">
    <property type="entry name" value="PRK05254.1-5"/>
    <property type="match status" value="1"/>
</dbReference>
<evidence type="ECO:0000256" key="7">
    <source>
        <dbReference type="ARBA" id="ARBA00022801"/>
    </source>
</evidence>
<dbReference type="GO" id="GO:0097510">
    <property type="term" value="P:base-excision repair, AP site formation via deaminated base removal"/>
    <property type="evidence" value="ECO:0007669"/>
    <property type="project" value="TreeGrafter"/>
</dbReference>
<dbReference type="AlphaFoldDB" id="A0A227KE38"/>
<dbReference type="SUPFAM" id="SSF52141">
    <property type="entry name" value="Uracil-DNA glycosylase-like"/>
    <property type="match status" value="1"/>
</dbReference>
<dbReference type="GeneID" id="78362016"/>
<sequence length="250" mass="27993">MNFSDVNRLKPGWGNLVEDFFDSSQGQGLISYVNKRKDEIGEDNVYPPDPLRALTLMSLDEVRVVILGQDPYHGPNQANGLAFSVGEGIKLPPSLRNIFKEIINEYSGEMPSNGDLTYLAKQGVLLLNASLTVEKGQPSSHSRIGWEILTDNLIRAVAKRQRPCVYLLWGSFAQQKRPIIEEISKPSSYLILQSNHPSPLSARRGPVPFIGCGHFKAANNWLEEKGEKPISWLPQENSKQKTEEKQLNLL</sequence>
<evidence type="ECO:0000256" key="10">
    <source>
        <dbReference type="PROSITE-ProRule" id="PRU10072"/>
    </source>
</evidence>
<dbReference type="Pfam" id="PF03167">
    <property type="entry name" value="UDG"/>
    <property type="match status" value="1"/>
</dbReference>
<dbReference type="PROSITE" id="PS00130">
    <property type="entry name" value="U_DNA_GLYCOSYLASE"/>
    <property type="match status" value="1"/>
</dbReference>
<dbReference type="SMART" id="SM00986">
    <property type="entry name" value="UDG"/>
    <property type="match status" value="1"/>
</dbReference>
<evidence type="ECO:0000256" key="8">
    <source>
        <dbReference type="ARBA" id="ARBA00023204"/>
    </source>
</evidence>
<dbReference type="InterPro" id="IPR002043">
    <property type="entry name" value="UDG_fam1"/>
</dbReference>
<reference evidence="14" key="1">
    <citation type="submission" date="2017-05" db="EMBL/GenBank/DDBJ databases">
        <title>Improved OligoMM genomes.</title>
        <authorList>
            <person name="Garzetti D."/>
        </authorList>
    </citation>
    <scope>NUCLEOTIDE SEQUENCE [LARGE SCALE GENOMIC DNA]</scope>
    <source>
        <strain evidence="14">YL45</strain>
    </source>
</reference>
<feature type="active site" description="Proton acceptor" evidence="9 10">
    <location>
        <position position="70"/>
    </location>
</feature>
<evidence type="ECO:0000259" key="12">
    <source>
        <dbReference type="SMART" id="SM00986"/>
    </source>
</evidence>
<protein>
    <recommendedName>
        <fullName evidence="5 9">Uracil-DNA glycosylase</fullName>
        <shortName evidence="9">UDG</shortName>
        <ecNumber evidence="4 9">3.2.2.27</ecNumber>
    </recommendedName>
</protein>
<dbReference type="CDD" id="cd10027">
    <property type="entry name" value="UDG-F1-like"/>
    <property type="match status" value="1"/>
</dbReference>
<comment type="similarity">
    <text evidence="3 9 11">Belongs to the uracil-DNA glycosylase (UDG) superfamily. UNG family.</text>
</comment>
<organism evidence="13 14">
    <name type="scientific">Turicimonas muris</name>
    <dbReference type="NCBI Taxonomy" id="1796652"/>
    <lineage>
        <taxon>Bacteria</taxon>
        <taxon>Pseudomonadati</taxon>
        <taxon>Pseudomonadota</taxon>
        <taxon>Betaproteobacteria</taxon>
        <taxon>Burkholderiales</taxon>
        <taxon>Sutterellaceae</taxon>
        <taxon>Turicimonas</taxon>
    </lineage>
</organism>
<dbReference type="PANTHER" id="PTHR11264">
    <property type="entry name" value="URACIL-DNA GLYCOSYLASE"/>
    <property type="match status" value="1"/>
</dbReference>
<evidence type="ECO:0000256" key="4">
    <source>
        <dbReference type="ARBA" id="ARBA00012030"/>
    </source>
</evidence>
<dbReference type="NCBIfam" id="NF003591">
    <property type="entry name" value="PRK05254.1-4"/>
    <property type="match status" value="1"/>
</dbReference>
<evidence type="ECO:0000256" key="9">
    <source>
        <dbReference type="HAMAP-Rule" id="MF_00148"/>
    </source>
</evidence>
<dbReference type="PANTHER" id="PTHR11264:SF8">
    <property type="entry name" value="URACIL-DNA GLYCOSYLASE-LIKE DOMAIN-CONTAINING PROTEIN"/>
    <property type="match status" value="1"/>
</dbReference>
<evidence type="ECO:0000256" key="6">
    <source>
        <dbReference type="ARBA" id="ARBA00022763"/>
    </source>
</evidence>
<accession>A0A227KE38</accession>
<evidence type="ECO:0000256" key="5">
    <source>
        <dbReference type="ARBA" id="ARBA00018429"/>
    </source>
</evidence>
<evidence type="ECO:0000313" key="13">
    <source>
        <dbReference type="EMBL" id="OXE45968.1"/>
    </source>
</evidence>
<gene>
    <name evidence="9" type="primary">ung</name>
    <name evidence="13" type="ORF">ADH67_09565</name>
</gene>
<dbReference type="InterPro" id="IPR018085">
    <property type="entry name" value="Ura-DNA_Glyclase_AS"/>
</dbReference>